<feature type="transmembrane region" description="Helical" evidence="1">
    <location>
        <begin position="63"/>
        <end position="83"/>
    </location>
</feature>
<evidence type="ECO:0000313" key="4">
    <source>
        <dbReference type="Proteomes" id="UP000078558"/>
    </source>
</evidence>
<evidence type="ECO:0000313" key="2">
    <source>
        <dbReference type="EMBL" id="SBT25311.1"/>
    </source>
</evidence>
<evidence type="ECO:0000256" key="1">
    <source>
        <dbReference type="SAM" id="Phobius"/>
    </source>
</evidence>
<keyword evidence="4" id="KW-1185">Reference proteome</keyword>
<protein>
    <recommendedName>
        <fullName evidence="5">Transmembrane protein</fullName>
    </recommendedName>
</protein>
<dbReference type="Proteomes" id="UP000078558">
    <property type="component" value="Chromosome I"/>
</dbReference>
<dbReference type="EMBL" id="LT907988">
    <property type="protein sequence ID" value="SOE49092.1"/>
    <property type="molecule type" value="Genomic_DNA"/>
</dbReference>
<keyword evidence="1" id="KW-0812">Transmembrane</keyword>
<sequence length="96" mass="10287">MIPALPLSVIESWLLASAAVFVVCALVVFAMALMLPDVEAPELDPPEPRASRWSSKERIETTLWAVALAAAIAIACGAIGPTLDRYDEQRINSASH</sequence>
<reference evidence="3 4" key="2">
    <citation type="submission" date="2017-08" db="EMBL/GenBank/DDBJ databases">
        <authorList>
            <person name="de Groot N.N."/>
        </authorList>
    </citation>
    <scope>NUCLEOTIDE SEQUENCE [LARGE SCALE GENOMIC DNA]</scope>
    <source>
        <strain evidence="3">Orrdi1</strain>
    </source>
</reference>
<dbReference type="KEGG" id="odi:ODI_R1837"/>
<proteinExistence type="predicted"/>
<keyword evidence="1" id="KW-1133">Transmembrane helix</keyword>
<keyword evidence="1" id="KW-0472">Membrane</keyword>
<evidence type="ECO:0000313" key="3">
    <source>
        <dbReference type="EMBL" id="SOE49092.1"/>
    </source>
</evidence>
<gene>
    <name evidence="2" type="ORF">ODI_03614</name>
    <name evidence="3" type="ORF">ODI_R1837</name>
</gene>
<dbReference type="EMBL" id="FLRC01000017">
    <property type="protein sequence ID" value="SBT25311.1"/>
    <property type="molecule type" value="Genomic_DNA"/>
</dbReference>
<feature type="transmembrane region" description="Helical" evidence="1">
    <location>
        <begin position="12"/>
        <end position="35"/>
    </location>
</feature>
<reference evidence="2 4" key="1">
    <citation type="submission" date="2016-06" db="EMBL/GenBank/DDBJ databases">
        <authorList>
            <person name="Kjaerup R.B."/>
            <person name="Dalgaard T.S."/>
            <person name="Juul-Madsen H.R."/>
        </authorList>
    </citation>
    <scope>NUCLEOTIDE SEQUENCE [LARGE SCALE GENOMIC DNA]</scope>
    <source>
        <strain evidence="2">Orrdi1</strain>
    </source>
</reference>
<evidence type="ECO:0008006" key="5">
    <source>
        <dbReference type="Google" id="ProtNLM"/>
    </source>
</evidence>
<dbReference type="RefSeq" id="WP_067753029.1">
    <property type="nucleotide sequence ID" value="NZ_LT907988.1"/>
</dbReference>
<name>A0A1C3K1F1_9BURK</name>
<organism evidence="2 4">
    <name type="scientific">Orrella dioscoreae</name>
    <dbReference type="NCBI Taxonomy" id="1851544"/>
    <lineage>
        <taxon>Bacteria</taxon>
        <taxon>Pseudomonadati</taxon>
        <taxon>Pseudomonadota</taxon>
        <taxon>Betaproteobacteria</taxon>
        <taxon>Burkholderiales</taxon>
        <taxon>Alcaligenaceae</taxon>
        <taxon>Orrella</taxon>
    </lineage>
</organism>
<dbReference type="AlphaFoldDB" id="A0A1C3K1F1"/>
<dbReference type="STRING" id="1851544.ODI_03614"/>
<accession>A0A1C3K1F1</accession>